<protein>
    <submittedName>
        <fullName evidence="1">Uncharacterized protein</fullName>
    </submittedName>
</protein>
<sequence length="160" mass="18061">MVTNGRYINWGERNDSIGYMSCSALAKAMLQLGIAPFSDRAARETFRKAISDIPRKVIVNETTRFPDDGAYINLDELGVGQTLRTIIDASLFEEYEMHCKHGVHGYANTPYEDAKLAYTEGIDYIKRSLNMLGSPLTAALKGIYTRQSYEEIHQLTWADK</sequence>
<dbReference type="AlphaFoldDB" id="A0A1B0B7B4"/>
<dbReference type="SUPFAM" id="SSF47195">
    <property type="entry name" value="TMV-like viral coat proteins"/>
    <property type="match status" value="1"/>
</dbReference>
<name>A0A1B0B7B4_9MUSC</name>
<dbReference type="InterPro" id="IPR036417">
    <property type="entry name" value="TMV-like_coat_sf"/>
</dbReference>
<evidence type="ECO:0000313" key="1">
    <source>
        <dbReference type="EnsemblMetazoa" id="GPPI021204-PA"/>
    </source>
</evidence>
<proteinExistence type="predicted"/>
<dbReference type="EMBL" id="JXJN01009499">
    <property type="status" value="NOT_ANNOTATED_CDS"/>
    <property type="molecule type" value="Genomic_DNA"/>
</dbReference>
<dbReference type="InterPro" id="IPR001337">
    <property type="entry name" value="TMV-like_coat"/>
</dbReference>
<dbReference type="VEuPathDB" id="VectorBase:GPPI021203"/>
<dbReference type="Gene3D" id="1.20.120.70">
    <property type="entry name" value="Tobacco mosaic virus-like, coat protein"/>
    <property type="match status" value="1"/>
</dbReference>
<reference evidence="1" key="2">
    <citation type="submission" date="2020-05" db="UniProtKB">
        <authorList>
            <consortium name="EnsemblMetazoa"/>
        </authorList>
    </citation>
    <scope>IDENTIFICATION</scope>
    <source>
        <strain evidence="1">IAEA</strain>
    </source>
</reference>
<dbReference type="EnsemblMetazoa" id="GPPI021204-RA">
    <property type="protein sequence ID" value="GPPI021204-PA"/>
    <property type="gene ID" value="GPPI021204"/>
</dbReference>
<dbReference type="VEuPathDB" id="VectorBase:GPPI021204"/>
<organism evidence="1 2">
    <name type="scientific">Glossina palpalis gambiensis</name>
    <dbReference type="NCBI Taxonomy" id="67801"/>
    <lineage>
        <taxon>Eukaryota</taxon>
        <taxon>Metazoa</taxon>
        <taxon>Ecdysozoa</taxon>
        <taxon>Arthropoda</taxon>
        <taxon>Hexapoda</taxon>
        <taxon>Insecta</taxon>
        <taxon>Pterygota</taxon>
        <taxon>Neoptera</taxon>
        <taxon>Endopterygota</taxon>
        <taxon>Diptera</taxon>
        <taxon>Brachycera</taxon>
        <taxon>Muscomorpha</taxon>
        <taxon>Hippoboscoidea</taxon>
        <taxon>Glossinidae</taxon>
        <taxon>Glossina</taxon>
    </lineage>
</organism>
<dbReference type="Proteomes" id="UP000092460">
    <property type="component" value="Unassembled WGS sequence"/>
</dbReference>
<evidence type="ECO:0000313" key="2">
    <source>
        <dbReference type="Proteomes" id="UP000092460"/>
    </source>
</evidence>
<dbReference type="Pfam" id="PF00721">
    <property type="entry name" value="TMV_coat"/>
    <property type="match status" value="1"/>
</dbReference>
<dbReference type="EnsemblMetazoa" id="GPPI021203-RA">
    <property type="protein sequence ID" value="GPPI021203-PA"/>
    <property type="gene ID" value="GPPI021203"/>
</dbReference>
<dbReference type="EMBL" id="JXJN01009498">
    <property type="status" value="NOT_ANNOTATED_CDS"/>
    <property type="molecule type" value="Genomic_DNA"/>
</dbReference>
<dbReference type="GO" id="GO:0005198">
    <property type="term" value="F:structural molecule activity"/>
    <property type="evidence" value="ECO:0007669"/>
    <property type="project" value="InterPro"/>
</dbReference>
<accession>A0A1B0B7B4</accession>
<keyword evidence="2" id="KW-1185">Reference proteome</keyword>
<reference evidence="2" key="1">
    <citation type="submission" date="2015-01" db="EMBL/GenBank/DDBJ databases">
        <authorList>
            <person name="Aksoy S."/>
            <person name="Warren W."/>
            <person name="Wilson R.K."/>
        </authorList>
    </citation>
    <scope>NUCLEOTIDE SEQUENCE [LARGE SCALE GENOMIC DNA]</scope>
    <source>
        <strain evidence="2">IAEA</strain>
    </source>
</reference>